<gene>
    <name evidence="1" type="ORF">C4N26_07975</name>
</gene>
<comment type="caution">
    <text evidence="1">The sequence shown here is derived from an EMBL/GenBank/DDBJ whole genome shotgun (WGS) entry which is preliminary data.</text>
</comment>
<name>A0A329TYF1_9FIRM</name>
<evidence type="ECO:0000313" key="2">
    <source>
        <dbReference type="Proteomes" id="UP000251144"/>
    </source>
</evidence>
<reference evidence="1 2" key="1">
    <citation type="submission" date="2018-02" db="EMBL/GenBank/DDBJ databases">
        <title>Complete genome sequencing of Faecalibacterium prausnitzii strains isolated from the human gut.</title>
        <authorList>
            <person name="Fitzgerald B.C."/>
            <person name="Shkoporov A.N."/>
            <person name="Ross P.R."/>
            <person name="Hill C."/>
        </authorList>
    </citation>
    <scope>NUCLEOTIDE SEQUENCE [LARGE SCALE GENOMIC DNA]</scope>
    <source>
        <strain evidence="1 2">APC942/32-1</strain>
    </source>
</reference>
<dbReference type="AlphaFoldDB" id="A0A329TYF1"/>
<organism evidence="1 2">
    <name type="scientific">Faecalibacterium prausnitzii</name>
    <dbReference type="NCBI Taxonomy" id="853"/>
    <lineage>
        <taxon>Bacteria</taxon>
        <taxon>Bacillati</taxon>
        <taxon>Bacillota</taxon>
        <taxon>Clostridia</taxon>
        <taxon>Eubacteriales</taxon>
        <taxon>Oscillospiraceae</taxon>
        <taxon>Faecalibacterium</taxon>
    </lineage>
</organism>
<protein>
    <submittedName>
        <fullName evidence="1">Uncharacterized protein</fullName>
    </submittedName>
</protein>
<evidence type="ECO:0000313" key="1">
    <source>
        <dbReference type="EMBL" id="RAW54084.1"/>
    </source>
</evidence>
<proteinExistence type="predicted"/>
<dbReference type="Proteomes" id="UP000251144">
    <property type="component" value="Unassembled WGS sequence"/>
</dbReference>
<accession>A0A329TYF1</accession>
<dbReference type="EMBL" id="PRLB01000006">
    <property type="protein sequence ID" value="RAW54084.1"/>
    <property type="molecule type" value="Genomic_DNA"/>
</dbReference>
<sequence>MKNQNASAEYPHIPAKGSLQTVLPMAALRSLPLLQWRQGMESPCVDGRSSFFQIAAFLLREGGGVSPSTLECRLI</sequence>